<organism evidence="1 2">
    <name type="scientific">Reyranella soli</name>
    <dbReference type="NCBI Taxonomy" id="1230389"/>
    <lineage>
        <taxon>Bacteria</taxon>
        <taxon>Pseudomonadati</taxon>
        <taxon>Pseudomonadota</taxon>
        <taxon>Alphaproteobacteria</taxon>
        <taxon>Hyphomicrobiales</taxon>
        <taxon>Reyranellaceae</taxon>
        <taxon>Reyranella</taxon>
    </lineage>
</organism>
<accession>A0A512NSV4</accession>
<evidence type="ECO:0000313" key="2">
    <source>
        <dbReference type="Proteomes" id="UP000321058"/>
    </source>
</evidence>
<reference evidence="1 2" key="1">
    <citation type="submission" date="2019-07" db="EMBL/GenBank/DDBJ databases">
        <title>Whole genome shotgun sequence of Reyranella soli NBRC 108950.</title>
        <authorList>
            <person name="Hosoyama A."/>
            <person name="Uohara A."/>
            <person name="Ohji S."/>
            <person name="Ichikawa N."/>
        </authorList>
    </citation>
    <scope>NUCLEOTIDE SEQUENCE [LARGE SCALE GENOMIC DNA]</scope>
    <source>
        <strain evidence="1 2">NBRC 108950</strain>
    </source>
</reference>
<protein>
    <submittedName>
        <fullName evidence="1">Uncharacterized protein</fullName>
    </submittedName>
</protein>
<name>A0A512NSV4_9HYPH</name>
<dbReference type="EMBL" id="BKAJ01000292">
    <property type="protein sequence ID" value="GEP62028.1"/>
    <property type="molecule type" value="Genomic_DNA"/>
</dbReference>
<comment type="caution">
    <text evidence="1">The sequence shown here is derived from an EMBL/GenBank/DDBJ whole genome shotgun (WGS) entry which is preliminary data.</text>
</comment>
<keyword evidence="2" id="KW-1185">Reference proteome</keyword>
<gene>
    <name evidence="1" type="ORF">RSO01_91940</name>
</gene>
<evidence type="ECO:0000313" key="1">
    <source>
        <dbReference type="EMBL" id="GEP62028.1"/>
    </source>
</evidence>
<sequence>MMLGGAIGTGEQSVLARERKWADRPFDDVAIDLDATVIDEQAQSLPA</sequence>
<dbReference type="AlphaFoldDB" id="A0A512NSV4"/>
<proteinExistence type="predicted"/>
<dbReference type="Proteomes" id="UP000321058">
    <property type="component" value="Unassembled WGS sequence"/>
</dbReference>